<reference evidence="3" key="1">
    <citation type="submission" date="2024-02" db="UniProtKB">
        <authorList>
            <consortium name="WormBaseParasite"/>
        </authorList>
    </citation>
    <scope>IDENTIFICATION</scope>
</reference>
<evidence type="ECO:0000313" key="3">
    <source>
        <dbReference type="WBParaSite" id="MBELARI_LOCUS4894"/>
    </source>
</evidence>
<name>A0AAF3J9J9_9BILA</name>
<feature type="transmembrane region" description="Helical" evidence="1">
    <location>
        <begin position="66"/>
        <end position="85"/>
    </location>
</feature>
<evidence type="ECO:0000313" key="2">
    <source>
        <dbReference type="Proteomes" id="UP000887575"/>
    </source>
</evidence>
<protein>
    <submittedName>
        <fullName evidence="3">Uncharacterized protein</fullName>
    </submittedName>
</protein>
<accession>A0AAF3J9J9</accession>
<dbReference type="AlphaFoldDB" id="A0AAF3J9J9"/>
<evidence type="ECO:0000256" key="1">
    <source>
        <dbReference type="SAM" id="Phobius"/>
    </source>
</evidence>
<sequence length="144" mass="16922">MILWPTFHRRITHLHIHKAMLGQLFMISSIMIVLIIYWSQVNDVETSILCSSGAYPSLINRVEGTMNITISSFAMLFYIPVLFQIKKLDIYRGYEFCFYLLISAKPLFNTFVIGMGNRDVQLNIRRFFCKTRMRQKSIAWEIGK</sequence>
<dbReference type="WBParaSite" id="MBELARI_LOCUS4894">
    <property type="protein sequence ID" value="MBELARI_LOCUS4894"/>
    <property type="gene ID" value="MBELARI_LOCUS4894"/>
</dbReference>
<keyword evidence="1" id="KW-1133">Transmembrane helix</keyword>
<feature type="transmembrane region" description="Helical" evidence="1">
    <location>
        <begin position="97"/>
        <end position="116"/>
    </location>
</feature>
<keyword evidence="1" id="KW-0472">Membrane</keyword>
<proteinExistence type="predicted"/>
<keyword evidence="2" id="KW-1185">Reference proteome</keyword>
<organism evidence="2 3">
    <name type="scientific">Mesorhabditis belari</name>
    <dbReference type="NCBI Taxonomy" id="2138241"/>
    <lineage>
        <taxon>Eukaryota</taxon>
        <taxon>Metazoa</taxon>
        <taxon>Ecdysozoa</taxon>
        <taxon>Nematoda</taxon>
        <taxon>Chromadorea</taxon>
        <taxon>Rhabditida</taxon>
        <taxon>Rhabditina</taxon>
        <taxon>Rhabditomorpha</taxon>
        <taxon>Rhabditoidea</taxon>
        <taxon>Rhabditidae</taxon>
        <taxon>Mesorhabditinae</taxon>
        <taxon>Mesorhabditis</taxon>
    </lineage>
</organism>
<feature type="transmembrane region" description="Helical" evidence="1">
    <location>
        <begin position="21"/>
        <end position="39"/>
    </location>
</feature>
<dbReference type="Proteomes" id="UP000887575">
    <property type="component" value="Unassembled WGS sequence"/>
</dbReference>
<keyword evidence="1" id="KW-0812">Transmembrane</keyword>